<dbReference type="PANTHER" id="PTHR36927">
    <property type="entry name" value="BLR4337 PROTEIN"/>
    <property type="match status" value="1"/>
</dbReference>
<protein>
    <submittedName>
        <fullName evidence="3">Putative acyltransferase</fullName>
    </submittedName>
</protein>
<dbReference type="InterPro" id="IPR002656">
    <property type="entry name" value="Acyl_transf_3_dom"/>
</dbReference>
<keyword evidence="1" id="KW-0812">Transmembrane</keyword>
<feature type="transmembrane region" description="Helical" evidence="1">
    <location>
        <begin position="250"/>
        <end position="272"/>
    </location>
</feature>
<accession>A0A0C7QV34</accession>
<feature type="transmembrane region" description="Helical" evidence="1">
    <location>
        <begin position="54"/>
        <end position="74"/>
    </location>
</feature>
<feature type="transmembrane region" description="Helical" evidence="1">
    <location>
        <begin position="298"/>
        <end position="318"/>
    </location>
</feature>
<dbReference type="Pfam" id="PF01757">
    <property type="entry name" value="Acyl_transf_3"/>
    <property type="match status" value="1"/>
</dbReference>
<keyword evidence="3" id="KW-0012">Acyltransferase</keyword>
<dbReference type="Proteomes" id="UP000049127">
    <property type="component" value="Unassembled WGS sequence"/>
</dbReference>
<dbReference type="EMBL" id="CEKZ01000003">
    <property type="protein sequence ID" value="CEQ04542.1"/>
    <property type="molecule type" value="Genomic_DNA"/>
</dbReference>
<evidence type="ECO:0000313" key="3">
    <source>
        <dbReference type="EMBL" id="CEQ04542.1"/>
    </source>
</evidence>
<feature type="transmembrane region" description="Helical" evidence="1">
    <location>
        <begin position="324"/>
        <end position="347"/>
    </location>
</feature>
<dbReference type="OrthoDB" id="6623990at2"/>
<name>A0A0C7QV34_PARSO</name>
<feature type="transmembrane region" description="Helical" evidence="1">
    <location>
        <begin position="95"/>
        <end position="117"/>
    </location>
</feature>
<sequence length="364" mass="42794">MKSVNLNKLNHISILRNIALICVVLGHAGCIYAGKWNFNVVNSDSKLLKYITDYIYSFHMPLFVFISGYVYNHSKETLYKYNSKRDFIIGKWKRLIIPYILTGIVFMIPLQTFFSVYEDKESFIVDKAIKYIIFAQRPGHLWYLLMLFNLFIIFTIIEKTLNRNNVVLNLVILEIISMVSIKLPNTYYISSAFSYLIYFYIGYILCRNIYRVKRTLINNRKKYLIANILLFNINYILINYIKVDGILSKLLILFLNSIIAIIAIICLFTYILKLTDNRYILNKILKNKNYKLISKHNFNIYLLHQPIMLSIISMMKTVDIMPEAFYLVLFLASLIISVLISTGIELFRYNLLKLRNGSLKQLNT</sequence>
<feature type="transmembrane region" description="Helical" evidence="1">
    <location>
        <begin position="12"/>
        <end position="34"/>
    </location>
</feature>
<evidence type="ECO:0000256" key="1">
    <source>
        <dbReference type="SAM" id="Phobius"/>
    </source>
</evidence>
<keyword evidence="3" id="KW-0808">Transferase</keyword>
<evidence type="ECO:0000313" key="4">
    <source>
        <dbReference type="Proteomes" id="UP000049127"/>
    </source>
</evidence>
<keyword evidence="1" id="KW-1133">Transmembrane helix</keyword>
<dbReference type="AlphaFoldDB" id="A0A0C7QV34"/>
<dbReference type="PANTHER" id="PTHR36927:SF1">
    <property type="entry name" value="MDO-LIKE PROTEIN"/>
    <property type="match status" value="1"/>
</dbReference>
<evidence type="ECO:0000259" key="2">
    <source>
        <dbReference type="Pfam" id="PF01757"/>
    </source>
</evidence>
<keyword evidence="1" id="KW-0472">Membrane</keyword>
<organism evidence="3 4">
    <name type="scientific">Paraclostridium sordellii</name>
    <name type="common">Clostridium sordellii</name>
    <dbReference type="NCBI Taxonomy" id="1505"/>
    <lineage>
        <taxon>Bacteria</taxon>
        <taxon>Bacillati</taxon>
        <taxon>Bacillota</taxon>
        <taxon>Clostridia</taxon>
        <taxon>Peptostreptococcales</taxon>
        <taxon>Peptostreptococcaceae</taxon>
        <taxon>Paraclostridium</taxon>
    </lineage>
</organism>
<dbReference type="RefSeq" id="WP_055336423.1">
    <property type="nucleotide sequence ID" value="NZ_CDNF01000014.1"/>
</dbReference>
<feature type="transmembrane region" description="Helical" evidence="1">
    <location>
        <begin position="164"/>
        <end position="181"/>
    </location>
</feature>
<feature type="transmembrane region" description="Helical" evidence="1">
    <location>
        <begin position="187"/>
        <end position="210"/>
    </location>
</feature>
<reference evidence="3 4" key="1">
    <citation type="submission" date="2015-01" db="EMBL/GenBank/DDBJ databases">
        <authorList>
            <person name="Aslett A.Martin."/>
            <person name="De Silva Nishadi"/>
        </authorList>
    </citation>
    <scope>NUCLEOTIDE SEQUENCE [LARGE SCALE GENOMIC DNA]</scope>
    <source>
        <strain evidence="3 4">R28058</strain>
    </source>
</reference>
<feature type="transmembrane region" description="Helical" evidence="1">
    <location>
        <begin position="140"/>
        <end position="157"/>
    </location>
</feature>
<dbReference type="GO" id="GO:0016747">
    <property type="term" value="F:acyltransferase activity, transferring groups other than amino-acyl groups"/>
    <property type="evidence" value="ECO:0007669"/>
    <property type="project" value="InterPro"/>
</dbReference>
<gene>
    <name evidence="3" type="ORF">R28058_22751</name>
</gene>
<dbReference type="InterPro" id="IPR050623">
    <property type="entry name" value="Glucan_succinyl_AcylTrfase"/>
</dbReference>
<proteinExistence type="predicted"/>
<feature type="domain" description="Acyltransferase 3" evidence="2">
    <location>
        <begin position="12"/>
        <end position="341"/>
    </location>
</feature>
<feature type="transmembrane region" description="Helical" evidence="1">
    <location>
        <begin position="222"/>
        <end position="238"/>
    </location>
</feature>